<reference evidence="1" key="1">
    <citation type="submission" date="2023-06" db="EMBL/GenBank/DDBJ databases">
        <title>Survivors Of The Sea: Transcriptome response of Skeletonema marinoi to long-term dormancy.</title>
        <authorList>
            <person name="Pinder M.I.M."/>
            <person name="Kourtchenko O."/>
            <person name="Robertson E.K."/>
            <person name="Larsson T."/>
            <person name="Maumus F."/>
            <person name="Osuna-Cruz C.M."/>
            <person name="Vancaester E."/>
            <person name="Stenow R."/>
            <person name="Vandepoele K."/>
            <person name="Ploug H."/>
            <person name="Bruchert V."/>
            <person name="Godhe A."/>
            <person name="Topel M."/>
        </authorList>
    </citation>
    <scope>NUCLEOTIDE SEQUENCE</scope>
    <source>
        <strain evidence="1">R05AC</strain>
    </source>
</reference>
<organism evidence="1 2">
    <name type="scientific">Skeletonema marinoi</name>
    <dbReference type="NCBI Taxonomy" id="267567"/>
    <lineage>
        <taxon>Eukaryota</taxon>
        <taxon>Sar</taxon>
        <taxon>Stramenopiles</taxon>
        <taxon>Ochrophyta</taxon>
        <taxon>Bacillariophyta</taxon>
        <taxon>Coscinodiscophyceae</taxon>
        <taxon>Thalassiosirophycidae</taxon>
        <taxon>Thalassiosirales</taxon>
        <taxon>Skeletonemataceae</taxon>
        <taxon>Skeletonema</taxon>
        <taxon>Skeletonema marinoi-dohrnii complex</taxon>
    </lineage>
</organism>
<comment type="caution">
    <text evidence="1">The sequence shown here is derived from an EMBL/GenBank/DDBJ whole genome shotgun (WGS) entry which is preliminary data.</text>
</comment>
<dbReference type="AlphaFoldDB" id="A0AAD8Y9A6"/>
<sequence length="332" mass="37703">MSDDNMSISDLLPLVAAALNDQAAADAAKELAVAREERDTSHKVEVLRAINDGDDEDEDGETIVYGSALFEDGQYASNTNLWNVTLEQNSNNICRLADLRDCHICVGGGFPMATLDDTDSSNPFFEGWINGEDRRQGISGDACEVSFCFCPHTIWLVILIHGWPREAWEAVIQDDYDQDDQHVVHFLVENVAEQYPDATVEFKKVTFAIRSIHGALKRLLSSKRKEVVRADRDRRMAERNWQEVVEFVESYLQARGILSEHHQTRMILGILWIKGFKTRTEANDDVILRFIAACEQSPGVFDSDDEREVFTTVMQYFREQSGSDQDDHMEES</sequence>
<proteinExistence type="predicted"/>
<gene>
    <name evidence="1" type="ORF">QTG54_007815</name>
</gene>
<dbReference type="EMBL" id="JATAAI010000013">
    <property type="protein sequence ID" value="KAK1741337.1"/>
    <property type="molecule type" value="Genomic_DNA"/>
</dbReference>
<name>A0AAD8Y9A6_9STRA</name>
<keyword evidence="2" id="KW-1185">Reference proteome</keyword>
<protein>
    <submittedName>
        <fullName evidence="1">Uncharacterized protein</fullName>
    </submittedName>
</protein>
<accession>A0AAD8Y9A6</accession>
<evidence type="ECO:0000313" key="2">
    <source>
        <dbReference type="Proteomes" id="UP001224775"/>
    </source>
</evidence>
<dbReference type="Proteomes" id="UP001224775">
    <property type="component" value="Unassembled WGS sequence"/>
</dbReference>
<evidence type="ECO:0000313" key="1">
    <source>
        <dbReference type="EMBL" id="KAK1741337.1"/>
    </source>
</evidence>